<evidence type="ECO:0000256" key="4">
    <source>
        <dbReference type="ARBA" id="ARBA00022741"/>
    </source>
</evidence>
<comment type="catalytic activity">
    <reaction evidence="7">
        <text>L-threonyl-[protein] + ATP = O-phospho-L-threonyl-[protein] + ADP + H(+)</text>
        <dbReference type="Rhea" id="RHEA:46608"/>
        <dbReference type="Rhea" id="RHEA-COMP:11060"/>
        <dbReference type="Rhea" id="RHEA-COMP:11605"/>
        <dbReference type="ChEBI" id="CHEBI:15378"/>
        <dbReference type="ChEBI" id="CHEBI:30013"/>
        <dbReference type="ChEBI" id="CHEBI:30616"/>
        <dbReference type="ChEBI" id="CHEBI:61977"/>
        <dbReference type="ChEBI" id="CHEBI:456216"/>
        <dbReference type="EC" id="2.7.11.1"/>
    </reaction>
</comment>
<evidence type="ECO:0000256" key="5">
    <source>
        <dbReference type="ARBA" id="ARBA00022777"/>
    </source>
</evidence>
<comment type="catalytic activity">
    <reaction evidence="8">
        <text>L-seryl-[protein] + ATP = O-phospho-L-seryl-[protein] + ADP + H(+)</text>
        <dbReference type="Rhea" id="RHEA:17989"/>
        <dbReference type="Rhea" id="RHEA-COMP:9863"/>
        <dbReference type="Rhea" id="RHEA-COMP:11604"/>
        <dbReference type="ChEBI" id="CHEBI:15378"/>
        <dbReference type="ChEBI" id="CHEBI:29999"/>
        <dbReference type="ChEBI" id="CHEBI:30616"/>
        <dbReference type="ChEBI" id="CHEBI:83421"/>
        <dbReference type="ChEBI" id="CHEBI:456216"/>
        <dbReference type="EC" id="2.7.11.1"/>
    </reaction>
</comment>
<feature type="domain" description="Protein kinase" evidence="9">
    <location>
        <begin position="74"/>
        <end position="425"/>
    </location>
</feature>
<evidence type="ECO:0000256" key="1">
    <source>
        <dbReference type="ARBA" id="ARBA00012513"/>
    </source>
</evidence>
<dbReference type="EC" id="2.7.11.1" evidence="1"/>
<dbReference type="Gene3D" id="3.30.200.20">
    <property type="entry name" value="Phosphorylase Kinase, domain 1"/>
    <property type="match status" value="1"/>
</dbReference>
<dbReference type="GeneID" id="92036684"/>
<gene>
    <name evidence="10" type="ORF">J3D65DRAFT_684032</name>
</gene>
<evidence type="ECO:0000256" key="7">
    <source>
        <dbReference type="ARBA" id="ARBA00047899"/>
    </source>
</evidence>
<evidence type="ECO:0000259" key="9">
    <source>
        <dbReference type="PROSITE" id="PS50011"/>
    </source>
</evidence>
<evidence type="ECO:0000313" key="10">
    <source>
        <dbReference type="EMBL" id="KAK7545175.1"/>
    </source>
</evidence>
<dbReference type="Gene3D" id="1.10.510.10">
    <property type="entry name" value="Transferase(Phosphotransferase) domain 1"/>
    <property type="match status" value="1"/>
</dbReference>
<evidence type="ECO:0000313" key="11">
    <source>
        <dbReference type="Proteomes" id="UP001360953"/>
    </source>
</evidence>
<dbReference type="SMART" id="SM00220">
    <property type="entry name" value="S_TKc"/>
    <property type="match status" value="1"/>
</dbReference>
<dbReference type="Proteomes" id="UP001360953">
    <property type="component" value="Unassembled WGS sequence"/>
</dbReference>
<protein>
    <recommendedName>
        <fullName evidence="1">non-specific serine/threonine protein kinase</fullName>
        <ecNumber evidence="1">2.7.11.1</ecNumber>
    </recommendedName>
</protein>
<keyword evidence="3" id="KW-0808">Transferase</keyword>
<evidence type="ECO:0000256" key="8">
    <source>
        <dbReference type="ARBA" id="ARBA00048679"/>
    </source>
</evidence>
<dbReference type="PANTHER" id="PTHR47634:SF9">
    <property type="entry name" value="PROTEIN KINASE DOMAIN-CONTAINING PROTEIN-RELATED"/>
    <property type="match status" value="1"/>
</dbReference>
<evidence type="ECO:0000256" key="3">
    <source>
        <dbReference type="ARBA" id="ARBA00022679"/>
    </source>
</evidence>
<dbReference type="PROSITE" id="PS50011">
    <property type="entry name" value="PROTEIN_KINASE_DOM"/>
    <property type="match status" value="1"/>
</dbReference>
<dbReference type="RefSeq" id="XP_066660410.1">
    <property type="nucleotide sequence ID" value="XM_066803778.1"/>
</dbReference>
<sequence length="433" mass="50611">MVNEEFAAHKRLWLVWREISVLQNLTRHLQYSKTGFYHNTFNAAFKNAERPERYLGQCSLYPVLLGDTIQDGRYKILHKLGVGPHYTAWAARDRRENKYVALKICAIRKGQRREAEVMRALAKSHREHPRSQHVIQMLDLFKIAGPNGQHDCFVFELHGQDLEEYFERRFSRLPASVAKRIAKGALQALDYLHKRGIVHGDVRTGTMAFTLPAMDHLGEEEFCEALGGINTSEVLRRDGKPLDPGIPKYIMEPARFPQSLDMPSQPIKIVNFGEAFPSNEKPPKNINVERISRGQAIVQAPEVTFGDLLDHRMDLWSMDRWQLMETLDRISREIPESWQEEWQAFKKQRRMFREEDYVKEYHRIYENTVAHELRKSYFDEHYDEDEADVFSMKDINRVSKLIERLMRLEPSERASAAEILADPWWDDVPSSSA</sequence>
<dbReference type="Pfam" id="PF00069">
    <property type="entry name" value="Pkinase"/>
    <property type="match status" value="1"/>
</dbReference>
<dbReference type="InterPro" id="IPR011009">
    <property type="entry name" value="Kinase-like_dom_sf"/>
</dbReference>
<name>A0ABR1MED3_9PEZI</name>
<accession>A0ABR1MED3</accession>
<comment type="caution">
    <text evidence="10">The sequence shown here is derived from an EMBL/GenBank/DDBJ whole genome shotgun (WGS) entry which is preliminary data.</text>
</comment>
<keyword evidence="11" id="KW-1185">Reference proteome</keyword>
<keyword evidence="6" id="KW-0067">ATP-binding</keyword>
<keyword evidence="2" id="KW-0723">Serine/threonine-protein kinase</keyword>
<dbReference type="InterPro" id="IPR051334">
    <property type="entry name" value="SRPK"/>
</dbReference>
<dbReference type="SUPFAM" id="SSF56112">
    <property type="entry name" value="Protein kinase-like (PK-like)"/>
    <property type="match status" value="1"/>
</dbReference>
<dbReference type="InterPro" id="IPR000719">
    <property type="entry name" value="Prot_kinase_dom"/>
</dbReference>
<evidence type="ECO:0000256" key="6">
    <source>
        <dbReference type="ARBA" id="ARBA00022840"/>
    </source>
</evidence>
<proteinExistence type="predicted"/>
<organism evidence="10 11">
    <name type="scientific">Phyllosticta citribraziliensis</name>
    <dbReference type="NCBI Taxonomy" id="989973"/>
    <lineage>
        <taxon>Eukaryota</taxon>
        <taxon>Fungi</taxon>
        <taxon>Dikarya</taxon>
        <taxon>Ascomycota</taxon>
        <taxon>Pezizomycotina</taxon>
        <taxon>Dothideomycetes</taxon>
        <taxon>Dothideomycetes incertae sedis</taxon>
        <taxon>Botryosphaeriales</taxon>
        <taxon>Phyllostictaceae</taxon>
        <taxon>Phyllosticta</taxon>
    </lineage>
</organism>
<keyword evidence="4" id="KW-0547">Nucleotide-binding</keyword>
<reference evidence="10 11" key="1">
    <citation type="submission" date="2024-04" db="EMBL/GenBank/DDBJ databases">
        <title>Phyllosticta paracitricarpa is synonymous to the EU quarantine fungus P. citricarpa based on phylogenomic analyses.</title>
        <authorList>
            <consortium name="Lawrence Berkeley National Laboratory"/>
            <person name="Van ingen-buijs V.A."/>
            <person name="Van westerhoven A.C."/>
            <person name="Haridas S."/>
            <person name="Skiadas P."/>
            <person name="Martin F."/>
            <person name="Groenewald J.Z."/>
            <person name="Crous P.W."/>
            <person name="Seidl M.F."/>
        </authorList>
    </citation>
    <scope>NUCLEOTIDE SEQUENCE [LARGE SCALE GENOMIC DNA]</scope>
    <source>
        <strain evidence="10 11">CPC 17464</strain>
    </source>
</reference>
<dbReference type="EMBL" id="JBBPEH010000001">
    <property type="protein sequence ID" value="KAK7545175.1"/>
    <property type="molecule type" value="Genomic_DNA"/>
</dbReference>
<keyword evidence="5" id="KW-0418">Kinase</keyword>
<evidence type="ECO:0000256" key="2">
    <source>
        <dbReference type="ARBA" id="ARBA00022527"/>
    </source>
</evidence>
<dbReference type="PANTHER" id="PTHR47634">
    <property type="entry name" value="PROTEIN KINASE DOMAIN-CONTAINING PROTEIN-RELATED"/>
    <property type="match status" value="1"/>
</dbReference>